<organism evidence="2 3">
    <name type="scientific">Parapedobacter pyrenivorans</name>
    <dbReference type="NCBI Taxonomy" id="1305674"/>
    <lineage>
        <taxon>Bacteria</taxon>
        <taxon>Pseudomonadati</taxon>
        <taxon>Bacteroidota</taxon>
        <taxon>Sphingobacteriia</taxon>
        <taxon>Sphingobacteriales</taxon>
        <taxon>Sphingobacteriaceae</taxon>
        <taxon>Parapedobacter</taxon>
    </lineage>
</organism>
<protein>
    <recommendedName>
        <fullName evidence="1">Glycosyltransferase 2-like domain-containing protein</fullName>
    </recommendedName>
</protein>
<dbReference type="Gene3D" id="3.90.550.10">
    <property type="entry name" value="Spore Coat Polysaccharide Biosynthesis Protein SpsA, Chain A"/>
    <property type="match status" value="1"/>
</dbReference>
<reference evidence="2" key="2">
    <citation type="submission" date="2020-09" db="EMBL/GenBank/DDBJ databases">
        <authorList>
            <person name="Sun Q."/>
            <person name="Zhou Y."/>
        </authorList>
    </citation>
    <scope>NUCLEOTIDE SEQUENCE</scope>
    <source>
        <strain evidence="2">CGMCC 1.12195</strain>
    </source>
</reference>
<dbReference type="SUPFAM" id="SSF53448">
    <property type="entry name" value="Nucleotide-diphospho-sugar transferases"/>
    <property type="match status" value="1"/>
</dbReference>
<evidence type="ECO:0000313" key="3">
    <source>
        <dbReference type="Proteomes" id="UP000660862"/>
    </source>
</evidence>
<evidence type="ECO:0000313" key="2">
    <source>
        <dbReference type="EMBL" id="GGG76625.1"/>
    </source>
</evidence>
<dbReference type="AlphaFoldDB" id="A0A917M4E1"/>
<evidence type="ECO:0000259" key="1">
    <source>
        <dbReference type="Pfam" id="PF00535"/>
    </source>
</evidence>
<dbReference type="PANTHER" id="PTHR22916">
    <property type="entry name" value="GLYCOSYLTRANSFERASE"/>
    <property type="match status" value="1"/>
</dbReference>
<comment type="caution">
    <text evidence="2">The sequence shown here is derived from an EMBL/GenBank/DDBJ whole genome shotgun (WGS) entry which is preliminary data.</text>
</comment>
<dbReference type="InterPro" id="IPR029044">
    <property type="entry name" value="Nucleotide-diphossugar_trans"/>
</dbReference>
<proteinExistence type="predicted"/>
<gene>
    <name evidence="2" type="ORF">GCM10007415_05570</name>
</gene>
<feature type="domain" description="Glycosyltransferase 2-like" evidence="1">
    <location>
        <begin position="2"/>
        <end position="153"/>
    </location>
</feature>
<reference evidence="2" key="1">
    <citation type="journal article" date="2014" name="Int. J. Syst. Evol. Microbiol.">
        <title>Complete genome sequence of Corynebacterium casei LMG S-19264T (=DSM 44701T), isolated from a smear-ripened cheese.</title>
        <authorList>
            <consortium name="US DOE Joint Genome Institute (JGI-PGF)"/>
            <person name="Walter F."/>
            <person name="Albersmeier A."/>
            <person name="Kalinowski J."/>
            <person name="Ruckert C."/>
        </authorList>
    </citation>
    <scope>NUCLEOTIDE SEQUENCE</scope>
    <source>
        <strain evidence="2">CGMCC 1.12195</strain>
    </source>
</reference>
<dbReference type="Proteomes" id="UP000660862">
    <property type="component" value="Unassembled WGS sequence"/>
</dbReference>
<dbReference type="GO" id="GO:0016758">
    <property type="term" value="F:hexosyltransferase activity"/>
    <property type="evidence" value="ECO:0007669"/>
    <property type="project" value="UniProtKB-ARBA"/>
</dbReference>
<keyword evidence="3" id="KW-1185">Reference proteome</keyword>
<dbReference type="Pfam" id="PF00535">
    <property type="entry name" value="Glycos_transf_2"/>
    <property type="match status" value="1"/>
</dbReference>
<dbReference type="PANTHER" id="PTHR22916:SF3">
    <property type="entry name" value="UDP-GLCNAC:BETAGAL BETA-1,3-N-ACETYLGLUCOSAMINYLTRANSFERASE-LIKE PROTEIN 1"/>
    <property type="match status" value="1"/>
</dbReference>
<dbReference type="InterPro" id="IPR001173">
    <property type="entry name" value="Glyco_trans_2-like"/>
</dbReference>
<accession>A0A917M4E1</accession>
<name>A0A917M4E1_9SPHI</name>
<sequence>MLAYNVEQYIDSAIQSILDQSFGDFELIIYNDGSTDGTASIVRQFSDPRIRFVDQPVNKGLSHARQATLEAATGKYIAILDSDDISFSERLGLQYGFMEAHPDVILCGGNAVLIDENGNSSGELLHPVYKAGELKVRFFFNNIFVNSSVMFRRSEALLLGGYQDMAPVEDYDLFVRLADQHSIHVFNEPLVYYRVHKENISQTKRDRAIAHLRTIKDNQLRLLGIDPEVHGAVFDALLWGRLKDYAIDDFYKLLFALKSANLKLGKFPATIFEKELFDRWYLVVTAAMPKNRAASYLLKEGLFKVSLTSFKQKRRIFKFWLRSLFN</sequence>
<dbReference type="EMBL" id="BMER01000001">
    <property type="protein sequence ID" value="GGG76625.1"/>
    <property type="molecule type" value="Genomic_DNA"/>
</dbReference>